<evidence type="ECO:0000313" key="3">
    <source>
        <dbReference type="EMBL" id="KZV06197.1"/>
    </source>
</evidence>
<reference evidence="4 9" key="2">
    <citation type="submission" date="2016-08" db="EMBL/GenBank/DDBJ databases">
        <title>Genome sequencing of Lactobacillus plantarum JSA22, isolated from fermented soybean paste.</title>
        <authorList>
            <person name="Choi H.S."/>
        </authorList>
    </citation>
    <scope>NUCLEOTIDE SEQUENCE [LARGE SCALE GENOMIC DNA]</scope>
    <source>
        <strain evidence="4 9">JSA22</strain>
    </source>
</reference>
<dbReference type="PATRIC" id="fig|1590.142.peg.258"/>
<dbReference type="OMA" id="FWEIMLK"/>
<accession>A0A0G9GPS4</accession>
<name>A0A0G9GPS4_LACPN</name>
<dbReference type="EMBL" id="MCOL01000001">
    <property type="protein sequence ID" value="ODO60327.1"/>
    <property type="molecule type" value="Genomic_DNA"/>
</dbReference>
<evidence type="ECO:0000313" key="6">
    <source>
        <dbReference type="Proteomes" id="UP000076872"/>
    </source>
</evidence>
<dbReference type="Proteomes" id="UP000595466">
    <property type="component" value="Chromosome"/>
</dbReference>
<dbReference type="EMBL" id="LUXM01000028">
    <property type="protein sequence ID" value="KZU94977.1"/>
    <property type="molecule type" value="Genomic_DNA"/>
</dbReference>
<sequence length="83" mass="9670">MLLDTDPKIKNITAVQLVKVTYPLVIAKTEEGEFVKVKLSDEQLQDPLFWDTLKNIRRSQLWVPLGRHFHQLLSNDWLMPAAQ</sequence>
<dbReference type="Proteomes" id="UP000076989">
    <property type="component" value="Unassembled WGS sequence"/>
</dbReference>
<dbReference type="Proteomes" id="UP000076872">
    <property type="component" value="Unassembled WGS sequence"/>
</dbReference>
<dbReference type="AlphaFoldDB" id="A0A0G9GPS4"/>
<evidence type="ECO:0000313" key="10">
    <source>
        <dbReference type="Proteomes" id="UP000595466"/>
    </source>
</evidence>
<dbReference type="KEGG" id="lpb:SH83_01190"/>
<evidence type="ECO:0000313" key="5">
    <source>
        <dbReference type="EMBL" id="QQM61190.1"/>
    </source>
</evidence>
<dbReference type="Proteomes" id="UP000076882">
    <property type="component" value="Unassembled WGS sequence"/>
</dbReference>
<dbReference type="Proteomes" id="UP000094892">
    <property type="component" value="Unassembled WGS sequence"/>
</dbReference>
<protein>
    <submittedName>
        <fullName evidence="2">Uncharacterized protein</fullName>
    </submittedName>
</protein>
<dbReference type="RefSeq" id="WP_003641854.1">
    <property type="nucleotide sequence ID" value="NZ_AP018405.1"/>
</dbReference>
<gene>
    <name evidence="5" type="ORF">JH395_01160</name>
    <name evidence="2" type="ORF">Lp19_1766</name>
    <name evidence="4" type="ORF">LPJSA22_00260</name>
    <name evidence="3" type="ORF">NAB2_0267</name>
    <name evidence="1" type="ORF">Nizo2260_0342</name>
</gene>
<dbReference type="EMBL" id="LUXO01000006">
    <property type="protein sequence ID" value="KZV06197.1"/>
    <property type="molecule type" value="Genomic_DNA"/>
</dbReference>
<reference evidence="5 10" key="3">
    <citation type="submission" date="2020-12" db="EMBL/GenBank/DDBJ databases">
        <title>Whole genome sequencing of Lactobacillus plantarum PC518.</title>
        <authorList>
            <person name="Guo Q."/>
        </authorList>
    </citation>
    <scope>NUCLEOTIDE SEQUENCE [LARGE SCALE GENOMIC DNA]</scope>
    <source>
        <strain evidence="5 10">PC518</strain>
    </source>
</reference>
<evidence type="ECO:0000313" key="2">
    <source>
        <dbReference type="EMBL" id="KZU94977.1"/>
    </source>
</evidence>
<dbReference type="EMBL" id="CP066817">
    <property type="protein sequence ID" value="QQM61190.1"/>
    <property type="molecule type" value="Genomic_DNA"/>
</dbReference>
<dbReference type="GeneID" id="89667993"/>
<dbReference type="EMBL" id="LUWI01000005">
    <property type="protein sequence ID" value="KZU08689.1"/>
    <property type="molecule type" value="Genomic_DNA"/>
</dbReference>
<evidence type="ECO:0000313" key="8">
    <source>
        <dbReference type="Proteomes" id="UP000076989"/>
    </source>
</evidence>
<evidence type="ECO:0000313" key="9">
    <source>
        <dbReference type="Proteomes" id="UP000094892"/>
    </source>
</evidence>
<organism evidence="2 7">
    <name type="scientific">Lactiplantibacillus plantarum</name>
    <name type="common">Lactobacillus plantarum</name>
    <dbReference type="NCBI Taxonomy" id="1590"/>
    <lineage>
        <taxon>Bacteria</taxon>
        <taxon>Bacillati</taxon>
        <taxon>Bacillota</taxon>
        <taxon>Bacilli</taxon>
        <taxon>Lactobacillales</taxon>
        <taxon>Lactobacillaceae</taxon>
        <taxon>Lactiplantibacillus</taxon>
    </lineage>
</organism>
<proteinExistence type="predicted"/>
<evidence type="ECO:0000313" key="1">
    <source>
        <dbReference type="EMBL" id="KZU08689.1"/>
    </source>
</evidence>
<evidence type="ECO:0000313" key="7">
    <source>
        <dbReference type="Proteomes" id="UP000076882"/>
    </source>
</evidence>
<reference evidence="6 7" key="1">
    <citation type="submission" date="2016-03" db="EMBL/GenBank/DDBJ databases">
        <title>Comparative genomics of 54 Lactobacillus plantarum strains reveals genomic uncoupling from niche constraints.</title>
        <authorList>
            <person name="Martino M.E."/>
        </authorList>
    </citation>
    <scope>NUCLEOTIDE SEQUENCE [LARGE SCALE GENOMIC DNA]</scope>
    <source>
        <strain evidence="2 7">19.1</strain>
        <strain evidence="3 6">NAB2</strain>
        <strain evidence="1 8">Nizo2260</strain>
    </source>
</reference>
<evidence type="ECO:0000313" key="4">
    <source>
        <dbReference type="EMBL" id="ODO60327.1"/>
    </source>
</evidence>